<dbReference type="PANTHER" id="PTHR34217:SF1">
    <property type="entry name" value="CARBOXYPEPTIDASE 1"/>
    <property type="match status" value="1"/>
</dbReference>
<reference evidence="1 2" key="1">
    <citation type="journal article" date="2015" name="Nature">
        <title>rRNA introns, odd ribosomes, and small enigmatic genomes across a large radiation of phyla.</title>
        <authorList>
            <person name="Brown C.T."/>
            <person name="Hug L.A."/>
            <person name="Thomas B.C."/>
            <person name="Sharon I."/>
            <person name="Castelle C.J."/>
            <person name="Singh A."/>
            <person name="Wilkins M.J."/>
            <person name="Williams K.H."/>
            <person name="Banfield J.F."/>
        </authorList>
    </citation>
    <scope>NUCLEOTIDE SEQUENCE [LARGE SCALE GENOMIC DNA]</scope>
</reference>
<evidence type="ECO:0008006" key="3">
    <source>
        <dbReference type="Google" id="ProtNLM"/>
    </source>
</evidence>
<dbReference type="Pfam" id="PF02074">
    <property type="entry name" value="Peptidase_M32"/>
    <property type="match status" value="1"/>
</dbReference>
<dbReference type="GO" id="GO:0006508">
    <property type="term" value="P:proteolysis"/>
    <property type="evidence" value="ECO:0007669"/>
    <property type="project" value="InterPro"/>
</dbReference>
<evidence type="ECO:0000313" key="2">
    <source>
        <dbReference type="Proteomes" id="UP000034329"/>
    </source>
</evidence>
<evidence type="ECO:0000313" key="1">
    <source>
        <dbReference type="EMBL" id="KKU09762.1"/>
    </source>
</evidence>
<protein>
    <recommendedName>
        <fullName evidence="3">Carboxypeptidase M32</fullName>
    </recommendedName>
</protein>
<dbReference type="GO" id="GO:0004181">
    <property type="term" value="F:metallocarboxypeptidase activity"/>
    <property type="evidence" value="ECO:0007669"/>
    <property type="project" value="InterPro"/>
</dbReference>
<dbReference type="SUPFAM" id="SSF55486">
    <property type="entry name" value="Metalloproteases ('zincins'), catalytic domain"/>
    <property type="match status" value="1"/>
</dbReference>
<dbReference type="PATRIC" id="fig|1618581.3.peg.497"/>
<organism evidence="1 2">
    <name type="scientific">Candidatus Woesebacteria bacterium GW2011_GWB1_45_5</name>
    <dbReference type="NCBI Taxonomy" id="1618581"/>
    <lineage>
        <taxon>Bacteria</taxon>
        <taxon>Candidatus Woeseibacteriota</taxon>
    </lineage>
</organism>
<dbReference type="Proteomes" id="UP000034329">
    <property type="component" value="Unassembled WGS sequence"/>
</dbReference>
<accession>A0A0G1MNT1</accession>
<dbReference type="AlphaFoldDB" id="A0A0G1MNT1"/>
<dbReference type="PROSITE" id="PS52034">
    <property type="entry name" value="PEPTIDASE_M32"/>
    <property type="match status" value="1"/>
</dbReference>
<feature type="non-terminal residue" evidence="1">
    <location>
        <position position="1"/>
    </location>
</feature>
<dbReference type="Gene3D" id="1.10.1370.30">
    <property type="match status" value="1"/>
</dbReference>
<dbReference type="InterPro" id="IPR001333">
    <property type="entry name" value="Peptidase_M32_Taq"/>
</dbReference>
<sequence>VIHESQSRFWENFIGRSGAFVKKFLPDFERVTGRKLSTEDLLTYFNKVSPGPLRVEADEVTYHFHIMLRFEIEKALIEGKMKVKDLPEIWRSKMEDYLEISPQSQSEGVLQDVHWSGGMVGYFPTYSLGTFLGAQWESKLTKEKDSALNINHIKNWLREHIHQYGSTYTLDQLLKINKMKFDPEVNLNYLKTKYSKIYGFKA</sequence>
<dbReference type="PANTHER" id="PTHR34217">
    <property type="entry name" value="METAL-DEPENDENT CARBOXYPEPTIDASE"/>
    <property type="match status" value="1"/>
</dbReference>
<proteinExistence type="predicted"/>
<dbReference type="EMBL" id="LCLA01000031">
    <property type="protein sequence ID" value="KKU09762.1"/>
    <property type="molecule type" value="Genomic_DNA"/>
</dbReference>
<gene>
    <name evidence="1" type="ORF">UX13_C0031G0001</name>
</gene>
<comment type="caution">
    <text evidence="1">The sequence shown here is derived from an EMBL/GenBank/DDBJ whole genome shotgun (WGS) entry which is preliminary data.</text>
</comment>
<dbReference type="PRINTS" id="PR00998">
    <property type="entry name" value="CRBOXYPTASET"/>
</dbReference>
<name>A0A0G1MNT1_9BACT</name>